<feature type="transmembrane region" description="Helical" evidence="9">
    <location>
        <begin position="295"/>
        <end position="314"/>
    </location>
</feature>
<evidence type="ECO:0000256" key="9">
    <source>
        <dbReference type="SAM" id="Phobius"/>
    </source>
</evidence>
<evidence type="ECO:0000313" key="12">
    <source>
        <dbReference type="Proteomes" id="UP000254425"/>
    </source>
</evidence>
<feature type="transmembrane region" description="Helical" evidence="9">
    <location>
        <begin position="352"/>
        <end position="371"/>
    </location>
</feature>
<dbReference type="EMBL" id="CP031320">
    <property type="protein sequence ID" value="AXK36788.1"/>
    <property type="molecule type" value="Genomic_DNA"/>
</dbReference>
<accession>A0A345XYS2</accession>
<dbReference type="Pfam" id="PF00999">
    <property type="entry name" value="Na_H_Exchanger"/>
    <property type="match status" value="1"/>
</dbReference>
<evidence type="ECO:0000256" key="3">
    <source>
        <dbReference type="ARBA" id="ARBA00022449"/>
    </source>
</evidence>
<keyword evidence="2" id="KW-0813">Transport</keyword>
<sequence length="437" mass="46183">MSVPDVVYVVLGCGALAAAVLPRVVSGRPLSLPLVFLLGGLLVYLLNVPLPEVDPVEQRVWVLHTTELCVIVSLMGAGLAINRPFGRRTWSSTGRLLGIALPLTVAATAVSAWLLLGWPPAAALLLAAVLAPTDPVLAAEVRVGEPTDSAHDEDEVRFSLTSEAGLNDGLAFPVVYAALALAAAAGGGWSASWIGEWALVDLAYKSGIGVVVGLLVGRLLGRMFFRSRWPALRLSEYREGFVALGATFLSYGAAELLHGYGFLAVFATACSIRAAERSHGYHLVLHEFIEQVERLFTASLLFLLGGYVALGGLSELTWQGAAVGLLLLLVIRPAAGWAALPGSPGGPRERVATAVFGIRGIASLFYVAYALSQDDFSGLGPELWAVVTFTVLSSVVLHGIAASPVISRLDWLRQRRARRAGRTRPDPGDGGAPDERL</sequence>
<keyword evidence="7 9" id="KW-0472">Membrane</keyword>
<evidence type="ECO:0000256" key="8">
    <source>
        <dbReference type="SAM" id="MobiDB-lite"/>
    </source>
</evidence>
<keyword evidence="6" id="KW-0406">Ion transport</keyword>
<feature type="transmembrane region" description="Helical" evidence="9">
    <location>
        <begin position="62"/>
        <end position="82"/>
    </location>
</feature>
<proteinExistence type="predicted"/>
<comment type="subcellular location">
    <subcellularLocation>
        <location evidence="1">Cell membrane</location>
        <topology evidence="1">Multi-pass membrane protein</topology>
    </subcellularLocation>
</comment>
<gene>
    <name evidence="11" type="ORF">DVA86_33780</name>
</gene>
<evidence type="ECO:0000256" key="4">
    <source>
        <dbReference type="ARBA" id="ARBA00022692"/>
    </source>
</evidence>
<dbReference type="PANTHER" id="PTHR32507">
    <property type="entry name" value="NA(+)/H(+) ANTIPORTER 1"/>
    <property type="match status" value="1"/>
</dbReference>
<name>A0A345XYS2_9ACTN</name>
<dbReference type="GO" id="GO:0005886">
    <property type="term" value="C:plasma membrane"/>
    <property type="evidence" value="ECO:0007669"/>
    <property type="project" value="UniProtKB-SubCell"/>
</dbReference>
<feature type="region of interest" description="Disordered" evidence="8">
    <location>
        <begin position="417"/>
        <end position="437"/>
    </location>
</feature>
<evidence type="ECO:0000256" key="5">
    <source>
        <dbReference type="ARBA" id="ARBA00022989"/>
    </source>
</evidence>
<dbReference type="GO" id="GO:1902600">
    <property type="term" value="P:proton transmembrane transport"/>
    <property type="evidence" value="ECO:0007669"/>
    <property type="project" value="InterPro"/>
</dbReference>
<dbReference type="KEGG" id="sarm:DVA86_33780"/>
<reference evidence="11 12" key="1">
    <citation type="submission" date="2018-07" db="EMBL/GenBank/DDBJ databases">
        <title>Draft genome of the type strain Streptomyces armeniacus ATCC 15676.</title>
        <authorList>
            <person name="Labana P."/>
            <person name="Gosse J.T."/>
            <person name="Boddy C.N."/>
        </authorList>
    </citation>
    <scope>NUCLEOTIDE SEQUENCE [LARGE SCALE GENOMIC DNA]</scope>
    <source>
        <strain evidence="11 12">ATCC 15676</strain>
    </source>
</reference>
<feature type="transmembrane region" description="Helical" evidence="9">
    <location>
        <begin position="94"/>
        <end position="116"/>
    </location>
</feature>
<feature type="transmembrane region" description="Helical" evidence="9">
    <location>
        <begin position="202"/>
        <end position="221"/>
    </location>
</feature>
<feature type="transmembrane region" description="Helical" evidence="9">
    <location>
        <begin position="32"/>
        <end position="50"/>
    </location>
</feature>
<dbReference type="RefSeq" id="WP_208883953.1">
    <property type="nucleotide sequence ID" value="NZ_CP031320.1"/>
</dbReference>
<feature type="transmembrane region" description="Helical" evidence="9">
    <location>
        <begin position="320"/>
        <end position="340"/>
    </location>
</feature>
<dbReference type="InterPro" id="IPR006153">
    <property type="entry name" value="Cation/H_exchanger_TM"/>
</dbReference>
<keyword evidence="4 9" id="KW-0812">Transmembrane</keyword>
<keyword evidence="5 9" id="KW-1133">Transmembrane helix</keyword>
<evidence type="ECO:0000256" key="7">
    <source>
        <dbReference type="ARBA" id="ARBA00023136"/>
    </source>
</evidence>
<feature type="domain" description="Cation/H+ exchanger transmembrane" evidence="10">
    <location>
        <begin position="34"/>
        <end position="406"/>
    </location>
</feature>
<feature type="transmembrane region" description="Helical" evidence="9">
    <location>
        <begin position="241"/>
        <end position="274"/>
    </location>
</feature>
<feature type="transmembrane region" description="Helical" evidence="9">
    <location>
        <begin position="383"/>
        <end position="406"/>
    </location>
</feature>
<dbReference type="GO" id="GO:0015297">
    <property type="term" value="F:antiporter activity"/>
    <property type="evidence" value="ECO:0007669"/>
    <property type="project" value="UniProtKB-KW"/>
</dbReference>
<dbReference type="Proteomes" id="UP000254425">
    <property type="component" value="Chromosome"/>
</dbReference>
<dbReference type="AlphaFoldDB" id="A0A345XYS2"/>
<evidence type="ECO:0000256" key="2">
    <source>
        <dbReference type="ARBA" id="ARBA00022448"/>
    </source>
</evidence>
<feature type="compositionally biased region" description="Basic and acidic residues" evidence="8">
    <location>
        <begin position="423"/>
        <end position="437"/>
    </location>
</feature>
<keyword evidence="12" id="KW-1185">Reference proteome</keyword>
<evidence type="ECO:0000259" key="10">
    <source>
        <dbReference type="Pfam" id="PF00999"/>
    </source>
</evidence>
<organism evidence="11 12">
    <name type="scientific">Streptomyces armeniacus</name>
    <dbReference type="NCBI Taxonomy" id="83291"/>
    <lineage>
        <taxon>Bacteria</taxon>
        <taxon>Bacillati</taxon>
        <taxon>Actinomycetota</taxon>
        <taxon>Actinomycetes</taxon>
        <taxon>Kitasatosporales</taxon>
        <taxon>Streptomycetaceae</taxon>
        <taxon>Streptomyces</taxon>
    </lineage>
</organism>
<protein>
    <submittedName>
        <fullName evidence="11">Sodium:proton antiporter</fullName>
    </submittedName>
</protein>
<feature type="transmembrane region" description="Helical" evidence="9">
    <location>
        <begin position="170"/>
        <end position="190"/>
    </location>
</feature>
<feature type="transmembrane region" description="Helical" evidence="9">
    <location>
        <begin position="6"/>
        <end position="25"/>
    </location>
</feature>
<evidence type="ECO:0000256" key="6">
    <source>
        <dbReference type="ARBA" id="ARBA00023065"/>
    </source>
</evidence>
<evidence type="ECO:0000256" key="1">
    <source>
        <dbReference type="ARBA" id="ARBA00004651"/>
    </source>
</evidence>
<keyword evidence="3" id="KW-0050">Antiport</keyword>
<dbReference type="PANTHER" id="PTHR32507:SF8">
    <property type="entry name" value="CNH1P"/>
    <property type="match status" value="1"/>
</dbReference>
<evidence type="ECO:0000313" key="11">
    <source>
        <dbReference type="EMBL" id="AXK36788.1"/>
    </source>
</evidence>